<feature type="region of interest" description="Disordered" evidence="11">
    <location>
        <begin position="33"/>
        <end position="180"/>
    </location>
</feature>
<dbReference type="KEGG" id="mag:amb0542"/>
<evidence type="ECO:0000256" key="2">
    <source>
        <dbReference type="ARBA" id="ARBA00007110"/>
    </source>
</evidence>
<comment type="catalytic activity">
    <reaction evidence="9 10">
        <text>5,6-dimethylbenzimidazole + nicotinate beta-D-ribonucleotide = alpha-ribazole 5'-phosphate + nicotinate + H(+)</text>
        <dbReference type="Rhea" id="RHEA:11196"/>
        <dbReference type="ChEBI" id="CHEBI:15378"/>
        <dbReference type="ChEBI" id="CHEBI:15890"/>
        <dbReference type="ChEBI" id="CHEBI:32544"/>
        <dbReference type="ChEBI" id="CHEBI:57502"/>
        <dbReference type="ChEBI" id="CHEBI:57918"/>
        <dbReference type="EC" id="2.4.2.21"/>
    </reaction>
</comment>
<keyword evidence="13" id="KW-1185">Reference proteome</keyword>
<evidence type="ECO:0000256" key="7">
    <source>
        <dbReference type="ARBA" id="ARBA00022679"/>
    </source>
</evidence>
<feature type="compositionally biased region" description="Low complexity" evidence="11">
    <location>
        <begin position="88"/>
        <end position="132"/>
    </location>
</feature>
<evidence type="ECO:0000256" key="8">
    <source>
        <dbReference type="ARBA" id="ARBA00030686"/>
    </source>
</evidence>
<evidence type="ECO:0000256" key="11">
    <source>
        <dbReference type="SAM" id="MobiDB-lite"/>
    </source>
</evidence>
<dbReference type="EMBL" id="AP007255">
    <property type="protein sequence ID" value="BAE49346.1"/>
    <property type="molecule type" value="Genomic_DNA"/>
</dbReference>
<comment type="function">
    <text evidence="10">Catalyzes the synthesis of alpha-ribazole-5'-phosphate from nicotinate mononucleotide (NAMN) and 5,6-dimethylbenzimidazole (DMB).</text>
</comment>
<dbReference type="Pfam" id="PF02277">
    <property type="entry name" value="DBI_PRT"/>
    <property type="match status" value="1"/>
</dbReference>
<dbReference type="STRING" id="342108.amb0542"/>
<accession>Q2W9X9</accession>
<organism evidence="12 13">
    <name type="scientific">Paramagnetospirillum magneticum (strain ATCC 700264 / AMB-1)</name>
    <name type="common">Magnetospirillum magneticum</name>
    <dbReference type="NCBI Taxonomy" id="342108"/>
    <lineage>
        <taxon>Bacteria</taxon>
        <taxon>Pseudomonadati</taxon>
        <taxon>Pseudomonadota</taxon>
        <taxon>Alphaproteobacteria</taxon>
        <taxon>Rhodospirillales</taxon>
        <taxon>Magnetospirillaceae</taxon>
        <taxon>Paramagnetospirillum</taxon>
    </lineage>
</organism>
<dbReference type="HOGENOM" id="CLU_499490_0_0_5"/>
<dbReference type="UniPathway" id="UPA00061">
    <property type="reaction ID" value="UER00516"/>
</dbReference>
<keyword evidence="5 10" id="KW-0169">Cobalamin biosynthesis</keyword>
<evidence type="ECO:0000313" key="12">
    <source>
        <dbReference type="EMBL" id="BAE49346.1"/>
    </source>
</evidence>
<evidence type="ECO:0000256" key="10">
    <source>
        <dbReference type="HAMAP-Rule" id="MF_00230"/>
    </source>
</evidence>
<evidence type="ECO:0000256" key="5">
    <source>
        <dbReference type="ARBA" id="ARBA00022573"/>
    </source>
</evidence>
<name>Q2W9X9_PARM1</name>
<evidence type="ECO:0000256" key="3">
    <source>
        <dbReference type="ARBA" id="ARBA00011991"/>
    </source>
</evidence>
<comment type="pathway">
    <text evidence="1 10">Nucleoside biosynthesis; alpha-ribazole biosynthesis; alpha-ribazole from 5,6-dimethylbenzimidazole: step 1/2.</text>
</comment>
<dbReference type="InterPro" id="IPR003200">
    <property type="entry name" value="Nict_dMeBzImd_PRibTrfase"/>
</dbReference>
<dbReference type="InterPro" id="IPR023195">
    <property type="entry name" value="Nict_dMeBzImd_PRibTrfase_N"/>
</dbReference>
<dbReference type="Proteomes" id="UP000007058">
    <property type="component" value="Chromosome"/>
</dbReference>
<dbReference type="PANTHER" id="PTHR43463:SF1">
    <property type="entry name" value="NICOTINATE-NUCLEOTIDE--DIMETHYLBENZIMIDAZOLE PHOSPHORIBOSYLTRANSFERASE"/>
    <property type="match status" value="1"/>
</dbReference>
<dbReference type="GO" id="GO:0008939">
    <property type="term" value="F:nicotinate-nucleotide-dimethylbenzimidazole phosphoribosyltransferase activity"/>
    <property type="evidence" value="ECO:0007669"/>
    <property type="project" value="UniProtKB-UniRule"/>
</dbReference>
<feature type="compositionally biased region" description="Basic residues" evidence="11">
    <location>
        <begin position="76"/>
        <end position="85"/>
    </location>
</feature>
<keyword evidence="6 10" id="KW-0328">Glycosyltransferase</keyword>
<keyword evidence="7 10" id="KW-0808">Transferase</keyword>
<feature type="active site" description="Proton acceptor" evidence="10">
    <location>
        <position position="510"/>
    </location>
</feature>
<dbReference type="InterPro" id="IPR036087">
    <property type="entry name" value="Nict_dMeBzImd_PRibTrfase_sf"/>
</dbReference>
<dbReference type="AlphaFoldDB" id="Q2W9X9"/>
<dbReference type="GO" id="GO:0009236">
    <property type="term" value="P:cobalamin biosynthetic process"/>
    <property type="evidence" value="ECO:0007669"/>
    <property type="project" value="UniProtKB-UniRule"/>
</dbReference>
<evidence type="ECO:0000256" key="4">
    <source>
        <dbReference type="ARBA" id="ARBA00015486"/>
    </source>
</evidence>
<dbReference type="NCBIfam" id="NF000996">
    <property type="entry name" value="PRK00105.1"/>
    <property type="match status" value="1"/>
</dbReference>
<proteinExistence type="inferred from homology"/>
<reference evidence="12 13" key="1">
    <citation type="journal article" date="2005" name="DNA Res.">
        <title>Complete genome sequence of the facultative anaerobic magnetotactic bacterium Magnetospirillum sp. strain AMB-1.</title>
        <authorList>
            <person name="Matsunaga T."/>
            <person name="Okamura Y."/>
            <person name="Fukuda Y."/>
            <person name="Wahyudi A.T."/>
            <person name="Murase Y."/>
            <person name="Takeyama H."/>
        </authorList>
    </citation>
    <scope>NUCLEOTIDE SEQUENCE [LARGE SCALE GENOMIC DNA]</scope>
    <source>
        <strain evidence="13">ATCC 700264 / AMB-1</strain>
    </source>
</reference>
<protein>
    <recommendedName>
        <fullName evidence="4 10">Nicotinate-nucleotide--dimethylbenzimidazole phosphoribosyltransferase</fullName>
        <shortName evidence="10">NN:DBI PRT</shortName>
        <ecNumber evidence="3 10">2.4.2.21</ecNumber>
    </recommendedName>
    <alternativeName>
        <fullName evidence="8 10">N(1)-alpha-phosphoribosyltransferase</fullName>
    </alternativeName>
</protein>
<dbReference type="InterPro" id="IPR017846">
    <property type="entry name" value="Nict_dMeBzImd_PRibTrfase_bact"/>
</dbReference>
<dbReference type="PANTHER" id="PTHR43463">
    <property type="entry name" value="NICOTINATE-NUCLEOTIDE--DIMETHYLBENZIMIDAZOLE PHOSPHORIBOSYLTRANSFERASE"/>
    <property type="match status" value="1"/>
</dbReference>
<dbReference type="Gene3D" id="3.40.50.10210">
    <property type="match status" value="1"/>
</dbReference>
<evidence type="ECO:0000256" key="6">
    <source>
        <dbReference type="ARBA" id="ARBA00022676"/>
    </source>
</evidence>
<dbReference type="NCBIfam" id="TIGR03160">
    <property type="entry name" value="cobT_DBIPRT"/>
    <property type="match status" value="1"/>
</dbReference>
<evidence type="ECO:0000256" key="9">
    <source>
        <dbReference type="ARBA" id="ARBA00047340"/>
    </source>
</evidence>
<comment type="similarity">
    <text evidence="2 10">Belongs to the CobT family.</text>
</comment>
<dbReference type="CDD" id="cd02439">
    <property type="entry name" value="DMB-PRT_CobT"/>
    <property type="match status" value="1"/>
</dbReference>
<dbReference type="EC" id="2.4.2.21" evidence="3 10"/>
<sequence length="545" mass="55741">MVASGQPAPAPNPSRRAGPITCMAAGIRARDRAQAATRAAHWLQPGGMAARAATRRPTEKIRASTPKAPLRESRITSRRRSRSPRAPRPSARSANPSSCRAPVTSTRASTASRAAARGGSTPPAAQTTAAAPRPRPSPTRGKARMDRARSPRPASGRGRRVRNTAARWASPSQDRGSGFSSMTGDSLMALGYRTGSAGPQHVGRISLNSSISSVAQIRSLLAALPGPDAAASAAWAAREPQLTKPAGSLGRLEEVSAWLSAWQGRHPPAMENPVARVYAGNHGVAALGVSAFPAEVTVQMVANFRRGGAAINQLCKTFGIGLDILALDLDRPTADFTRGPAMDEAEFAAAFQAGMDSVPDGADVLVIGEMGIGNTTPAAAVSAALFGGEAADWTGRGTGVEGGALARKIEVVGQGVALHRGLAPLDILRCLGGRELAAMAGAVLAARLGRVPVLLDGYVTTAAVAALELECKGALDHCLVGHVSVEPGHRRLLAALGKDALFDLGMRLGEGSGAALAVGVLKAAAACHAGMHTFAQAGVSDKDGA</sequence>
<dbReference type="Gene3D" id="1.10.1610.10">
    <property type="match status" value="1"/>
</dbReference>
<dbReference type="SUPFAM" id="SSF52733">
    <property type="entry name" value="Nicotinate mononucleotide:5,6-dimethylbenzimidazole phosphoribosyltransferase (CobT)"/>
    <property type="match status" value="1"/>
</dbReference>
<dbReference type="HAMAP" id="MF_00230">
    <property type="entry name" value="CobT"/>
    <property type="match status" value="1"/>
</dbReference>
<evidence type="ECO:0000313" key="13">
    <source>
        <dbReference type="Proteomes" id="UP000007058"/>
    </source>
</evidence>
<evidence type="ECO:0000256" key="1">
    <source>
        <dbReference type="ARBA" id="ARBA00005049"/>
    </source>
</evidence>
<gene>
    <name evidence="10" type="primary">cobT</name>
    <name evidence="12" type="ordered locus">amb0542</name>
</gene>
<feature type="compositionally biased region" description="Polar residues" evidence="11">
    <location>
        <begin position="170"/>
        <end position="180"/>
    </location>
</feature>